<name>A0ABY6BIF8_9GAMM</name>
<protein>
    <recommendedName>
        <fullName evidence="4">Lipoprotein</fullName>
    </recommendedName>
</protein>
<accession>A0ABY6BIF8</accession>
<dbReference type="EMBL" id="CP104694">
    <property type="protein sequence ID" value="UXI69549.1"/>
    <property type="molecule type" value="Genomic_DNA"/>
</dbReference>
<reference evidence="2" key="1">
    <citation type="submission" date="2022-09" db="EMBL/GenBank/DDBJ databases">
        <title>Tahibacter sp. nov., isolated from a fresh water.</title>
        <authorList>
            <person name="Baek J.H."/>
            <person name="Lee J.K."/>
            <person name="Kim J.M."/>
            <person name="Jeon C.O."/>
        </authorList>
    </citation>
    <scope>NUCLEOTIDE SEQUENCE</scope>
    <source>
        <strain evidence="2">W38</strain>
    </source>
</reference>
<dbReference type="PROSITE" id="PS51257">
    <property type="entry name" value="PROKAR_LIPOPROTEIN"/>
    <property type="match status" value="1"/>
</dbReference>
<evidence type="ECO:0008006" key="4">
    <source>
        <dbReference type="Google" id="ProtNLM"/>
    </source>
</evidence>
<feature type="signal peptide" evidence="1">
    <location>
        <begin position="1"/>
        <end position="22"/>
    </location>
</feature>
<feature type="chain" id="PRO_5047351389" description="Lipoprotein" evidence="1">
    <location>
        <begin position="23"/>
        <end position="134"/>
    </location>
</feature>
<keyword evidence="1" id="KW-0732">Signal</keyword>
<keyword evidence="3" id="KW-1185">Reference proteome</keyword>
<evidence type="ECO:0000256" key="1">
    <source>
        <dbReference type="SAM" id="SignalP"/>
    </source>
</evidence>
<evidence type="ECO:0000313" key="3">
    <source>
        <dbReference type="Proteomes" id="UP001064632"/>
    </source>
</evidence>
<evidence type="ECO:0000313" key="2">
    <source>
        <dbReference type="EMBL" id="UXI69549.1"/>
    </source>
</evidence>
<dbReference type="Proteomes" id="UP001064632">
    <property type="component" value="Chromosome"/>
</dbReference>
<proteinExistence type="predicted"/>
<sequence>MQRFALSRILRGVILASAAALALSACSGRTRPTDVAAPDVPSTFDVVLKADKDGQYDMDGATLSEEDVKGNLRFRRDTNNPAKTVLLKRAEKQKVSDRHVAGLARIGFELKVRTFLQEKEGEEITEVRTQAAAQ</sequence>
<dbReference type="RefSeq" id="WP_261696503.1">
    <property type="nucleotide sequence ID" value="NZ_CP104694.1"/>
</dbReference>
<organism evidence="2 3">
    <name type="scientific">Tahibacter amnicola</name>
    <dbReference type="NCBI Taxonomy" id="2976241"/>
    <lineage>
        <taxon>Bacteria</taxon>
        <taxon>Pseudomonadati</taxon>
        <taxon>Pseudomonadota</taxon>
        <taxon>Gammaproteobacteria</taxon>
        <taxon>Lysobacterales</taxon>
        <taxon>Rhodanobacteraceae</taxon>
        <taxon>Tahibacter</taxon>
    </lineage>
</organism>
<gene>
    <name evidence="2" type="ORF">N4264_07870</name>
</gene>